<protein>
    <submittedName>
        <fullName evidence="2">Uncharacterized protein</fullName>
    </submittedName>
</protein>
<accession>A0A8W8NAX8</accession>
<feature type="chain" id="PRO_5036466262" evidence="1">
    <location>
        <begin position="25"/>
        <end position="169"/>
    </location>
</feature>
<sequence>MSDFVSISTTLFLLLVCSLPCARSTHECTNQDGICQATTTPCEYPSQFVYNICPDDSSKECCLPDKDVDCTSQGGICQEDNLPCGRSYVRYLCGGGSSRRCCLPNADVRCHESGGRCYTTGSPCDGRYKTGLCGGQDRQCCIRKFYSWYWSKNGGNTCQRTPGFWYQPV</sequence>
<feature type="signal peptide" evidence="1">
    <location>
        <begin position="1"/>
        <end position="24"/>
    </location>
</feature>
<reference evidence="2" key="1">
    <citation type="submission" date="2022-08" db="UniProtKB">
        <authorList>
            <consortium name="EnsemblMetazoa"/>
        </authorList>
    </citation>
    <scope>IDENTIFICATION</scope>
    <source>
        <strain evidence="2">05x7-T-G4-1.051#20</strain>
    </source>
</reference>
<name>A0A8W8NAX8_MAGGI</name>
<evidence type="ECO:0000256" key="1">
    <source>
        <dbReference type="SAM" id="SignalP"/>
    </source>
</evidence>
<keyword evidence="3" id="KW-1185">Reference proteome</keyword>
<dbReference type="Proteomes" id="UP000005408">
    <property type="component" value="Unassembled WGS sequence"/>
</dbReference>
<dbReference type="EnsemblMetazoa" id="G5403.1">
    <property type="protein sequence ID" value="G5403.1:cds"/>
    <property type="gene ID" value="G5403"/>
</dbReference>
<keyword evidence="1" id="KW-0732">Signal</keyword>
<organism evidence="2 3">
    <name type="scientific">Magallana gigas</name>
    <name type="common">Pacific oyster</name>
    <name type="synonym">Crassostrea gigas</name>
    <dbReference type="NCBI Taxonomy" id="29159"/>
    <lineage>
        <taxon>Eukaryota</taxon>
        <taxon>Metazoa</taxon>
        <taxon>Spiralia</taxon>
        <taxon>Lophotrochozoa</taxon>
        <taxon>Mollusca</taxon>
        <taxon>Bivalvia</taxon>
        <taxon>Autobranchia</taxon>
        <taxon>Pteriomorphia</taxon>
        <taxon>Ostreida</taxon>
        <taxon>Ostreoidea</taxon>
        <taxon>Ostreidae</taxon>
        <taxon>Magallana</taxon>
    </lineage>
</organism>
<evidence type="ECO:0000313" key="2">
    <source>
        <dbReference type="EnsemblMetazoa" id="G5403.1:cds"/>
    </source>
</evidence>
<dbReference type="AlphaFoldDB" id="A0A8W8NAX8"/>
<evidence type="ECO:0000313" key="3">
    <source>
        <dbReference type="Proteomes" id="UP000005408"/>
    </source>
</evidence>
<proteinExistence type="predicted"/>